<name>A0ABD1ID78_SALDI</name>
<accession>A0ABD1ID78</accession>
<reference evidence="4 5" key="1">
    <citation type="submission" date="2024-06" db="EMBL/GenBank/DDBJ databases">
        <title>A chromosome level genome sequence of Diviner's sage (Salvia divinorum).</title>
        <authorList>
            <person name="Ford S.A."/>
            <person name="Ro D.-K."/>
            <person name="Ness R.W."/>
            <person name="Phillips M.A."/>
        </authorList>
    </citation>
    <scope>NUCLEOTIDE SEQUENCE [LARGE SCALE GENOMIC DNA]</scope>
    <source>
        <strain evidence="4">SAF-2024a</strain>
        <tissue evidence="4">Leaf</tissue>
    </source>
</reference>
<dbReference type="AlphaFoldDB" id="A0ABD1ID78"/>
<dbReference type="GO" id="GO:0004149">
    <property type="term" value="F:dihydrolipoyllysine-residue succinyltransferase activity"/>
    <property type="evidence" value="ECO:0007669"/>
    <property type="project" value="UniProtKB-EC"/>
</dbReference>
<dbReference type="EMBL" id="JBEAFC010000003">
    <property type="protein sequence ID" value="KAL1565256.1"/>
    <property type="molecule type" value="Genomic_DNA"/>
</dbReference>
<protein>
    <submittedName>
        <fullName evidence="4">Dihydrolipoyllysine-residue succinyltransferase</fullName>
        <ecNumber evidence="4">2.3.1.61</ecNumber>
    </submittedName>
</protein>
<dbReference type="PANTHER" id="PTHR43416">
    <property type="entry name" value="DIHYDROLIPOYLLYSINE-RESIDUE SUCCINYLTRANSFERASE COMPONENT OF 2-OXOGLUTARATE DEHYDROGENASE COMPLEX, MITOCHONDRIAL-RELATED"/>
    <property type="match status" value="1"/>
</dbReference>
<evidence type="ECO:0000313" key="5">
    <source>
        <dbReference type="Proteomes" id="UP001567538"/>
    </source>
</evidence>
<keyword evidence="2" id="KW-0450">Lipoyl</keyword>
<keyword evidence="5" id="KW-1185">Reference proteome</keyword>
<dbReference type="Pfam" id="PF00364">
    <property type="entry name" value="Biotin_lipoyl"/>
    <property type="match status" value="1"/>
</dbReference>
<evidence type="ECO:0000313" key="4">
    <source>
        <dbReference type="EMBL" id="KAL1565256.1"/>
    </source>
</evidence>
<sequence length="230" mass="25839">MSTPFIHASSNKPFKWIQKDLKHNRLDIYYLFMAGLSVKNVVRMLRFIVWLAVEIECVMLGVLSSLMGKGACMAELGGVGRLHRRLRRMAGKSEALDSSLKNVTLQTWSRSFSFDSDGDVFEVVVPFMGESITDGTLATFLKIMFLYLWQNVSKKVEVDEPIAQIDTDKVTIDVNSPEAGVIKEFVAKEGDTIEPGAKIGFSLGYIVMNDNTSIRVPSEWEMRKWALAMS</sequence>
<dbReference type="InterPro" id="IPR050537">
    <property type="entry name" value="2-oxoacid_dehydrogenase"/>
</dbReference>
<dbReference type="EC" id="2.3.1.61" evidence="4"/>
<keyword evidence="4" id="KW-0808">Transferase</keyword>
<comment type="caution">
    <text evidence="4">The sequence shown here is derived from an EMBL/GenBank/DDBJ whole genome shotgun (WGS) entry which is preliminary data.</text>
</comment>
<evidence type="ECO:0000256" key="2">
    <source>
        <dbReference type="ARBA" id="ARBA00022823"/>
    </source>
</evidence>
<keyword evidence="4" id="KW-0012">Acyltransferase</keyword>
<dbReference type="InterPro" id="IPR011053">
    <property type="entry name" value="Single_hybrid_motif"/>
</dbReference>
<organism evidence="4 5">
    <name type="scientific">Salvia divinorum</name>
    <name type="common">Maria pastora</name>
    <name type="synonym">Diviner's sage</name>
    <dbReference type="NCBI Taxonomy" id="28513"/>
    <lineage>
        <taxon>Eukaryota</taxon>
        <taxon>Viridiplantae</taxon>
        <taxon>Streptophyta</taxon>
        <taxon>Embryophyta</taxon>
        <taxon>Tracheophyta</taxon>
        <taxon>Spermatophyta</taxon>
        <taxon>Magnoliopsida</taxon>
        <taxon>eudicotyledons</taxon>
        <taxon>Gunneridae</taxon>
        <taxon>Pentapetalae</taxon>
        <taxon>asterids</taxon>
        <taxon>lamiids</taxon>
        <taxon>Lamiales</taxon>
        <taxon>Lamiaceae</taxon>
        <taxon>Nepetoideae</taxon>
        <taxon>Mentheae</taxon>
        <taxon>Salviinae</taxon>
        <taxon>Salvia</taxon>
        <taxon>Salvia subgen. Calosphace</taxon>
    </lineage>
</organism>
<gene>
    <name evidence="4" type="ORF">AAHA92_07496</name>
</gene>
<comment type="similarity">
    <text evidence="1">Belongs to the 2-oxoacid dehydrogenase family.</text>
</comment>
<dbReference type="SUPFAM" id="SSF51230">
    <property type="entry name" value="Single hybrid motif"/>
    <property type="match status" value="1"/>
</dbReference>
<proteinExistence type="inferred from homology"/>
<dbReference type="InterPro" id="IPR000089">
    <property type="entry name" value="Biotin_lipoyl"/>
</dbReference>
<dbReference type="PANTHER" id="PTHR43416:SF5">
    <property type="entry name" value="DIHYDROLIPOYLLYSINE-RESIDUE SUCCINYLTRANSFERASE COMPONENT OF 2-OXOGLUTARATE DEHYDROGENASE COMPLEX, MITOCHONDRIAL"/>
    <property type="match status" value="1"/>
</dbReference>
<evidence type="ECO:0000256" key="1">
    <source>
        <dbReference type="ARBA" id="ARBA00007317"/>
    </source>
</evidence>
<dbReference type="CDD" id="cd06849">
    <property type="entry name" value="lipoyl_domain"/>
    <property type="match status" value="1"/>
</dbReference>
<dbReference type="Gene3D" id="2.40.50.100">
    <property type="match status" value="1"/>
</dbReference>
<dbReference type="PROSITE" id="PS50968">
    <property type="entry name" value="BIOTINYL_LIPOYL"/>
    <property type="match status" value="1"/>
</dbReference>
<evidence type="ECO:0000259" key="3">
    <source>
        <dbReference type="PROSITE" id="PS50968"/>
    </source>
</evidence>
<dbReference type="Proteomes" id="UP001567538">
    <property type="component" value="Unassembled WGS sequence"/>
</dbReference>
<feature type="domain" description="Lipoyl-binding" evidence="3">
    <location>
        <begin position="120"/>
        <end position="204"/>
    </location>
</feature>